<evidence type="ECO:0000313" key="2">
    <source>
        <dbReference type="Proteomes" id="UP000710815"/>
    </source>
</evidence>
<keyword evidence="2" id="KW-1185">Reference proteome</keyword>
<dbReference type="Pfam" id="PF09709">
    <property type="entry name" value="Cas_Csd1"/>
    <property type="match status" value="1"/>
</dbReference>
<proteinExistence type="predicted"/>
<evidence type="ECO:0000313" key="1">
    <source>
        <dbReference type="EMBL" id="MCH9276344.1"/>
    </source>
</evidence>
<gene>
    <name evidence="1" type="primary">cas8c</name>
    <name evidence="1" type="ORF">JS533_008695</name>
</gene>
<name>A0ABS9VW53_9BIFI</name>
<accession>A0ABS9VW53</accession>
<dbReference type="NCBIfam" id="TIGR01863">
    <property type="entry name" value="cas_Csd1"/>
    <property type="match status" value="1"/>
</dbReference>
<protein>
    <submittedName>
        <fullName evidence="1">Type I-C CRISPR-associated protein Cas8c/Csd1</fullName>
    </submittedName>
</protein>
<comment type="caution">
    <text evidence="1">The sequence shown here is derived from an EMBL/GenBank/DDBJ whole genome shotgun (WGS) entry which is preliminary data.</text>
</comment>
<reference evidence="1 2" key="2">
    <citation type="journal article" date="2021" name="Syst. Appl. Microbiol.">
        <title>Phylogenetic classification of ten novel species belonging to the genus Bifidobacterium comprising B. phasiani sp. nov., B. pongonis sp. nov., B. saguinibicoloris sp. nov., B. colobi sp. nov., B. simiiventris sp. nov., B. santillanense sp. nov., B. miconis sp. nov., B. amazonense sp. nov., B. pluvialisilvae sp. nov., and B. miconisargentati sp. nov.</title>
        <authorList>
            <person name="Lugli G.A."/>
            <person name="Calvete-Torre I."/>
            <person name="Alessandri G."/>
            <person name="Milani C."/>
            <person name="Turroni F."/>
            <person name="Laiolo P."/>
            <person name="Ossiprandi M.C."/>
            <person name="Margolles A."/>
            <person name="Ruiz L."/>
            <person name="Ventura M."/>
        </authorList>
    </citation>
    <scope>NUCLEOTIDE SEQUENCE [LARGE SCALE GENOMIC DNA]</scope>
    <source>
        <strain evidence="1 2">MA1</strain>
    </source>
</reference>
<sequence length="547" mass="61145">MESNIIPVPTRVTRSSGIAANFLCDTVAYMLGFDAKGKPERAKQAFRACAELHRRILGDVADPSAAAVLAFFSQEPQWGTARRLMGDKAWESAVTMNFVLQYDDGEHVVFIDDCIAVQEAWNAYYDREDADGDDALSCSLVSGEPVVPAKIHPKIKGVTGAQSSGASLISFNAPAFCSYGLEQNENASMSKREAYEYTTTLNTLLADRDRVQRIGDDTVVSWARCGEPAYADVFGGTVFNRWRINGQTEQSSGGLEETTVKAATKSLAQGRPYDFDGIHLAPDEEFHVLALSPNSARLSVRFYLTNTFGAFARNIERHYRDLEIRRPKYDTTTFMSTWRLLNQTIRPQSKNAKVSSEMAGSVMKAILNGTPYPTSLINAVEIRINAEHDVSPDKAAIIKAYYLRKTTNEQFKEVLQVDIKEDSDYVPYVLGRLFSVYEQIQRAAIPNINTTIKDKYFTSAAATPARIFPILGDLAAKHMRKTWQSKGYKVKLEKALGELTDKVGDRYPSRLSLEERGAFQLGYYHENQQRFNKTRNEDNDVQGADND</sequence>
<dbReference type="Proteomes" id="UP000710815">
    <property type="component" value="Unassembled WGS sequence"/>
</dbReference>
<dbReference type="InterPro" id="IPR010144">
    <property type="entry name" value="CRISPR-assoc_prot_Csd1-typ"/>
</dbReference>
<dbReference type="EMBL" id="JAFEJT020000035">
    <property type="protein sequence ID" value="MCH9276344.1"/>
    <property type="molecule type" value="Genomic_DNA"/>
</dbReference>
<reference evidence="1 2" key="1">
    <citation type="journal article" date="2021" name="Environ. Microbiol.">
        <title>Genetic insights into the dark matter of the mammalian gut microbiota through targeted genome reconstruction.</title>
        <authorList>
            <person name="Lugli G.A."/>
            <person name="Alessandri G."/>
            <person name="Milani C."/>
            <person name="Viappiani A."/>
            <person name="Fontana F."/>
            <person name="Tarracchini C."/>
            <person name="Mancabelli L."/>
            <person name="Argentini C."/>
            <person name="Ruiz L."/>
            <person name="Margolles A."/>
            <person name="van Sinderen D."/>
            <person name="Turroni F."/>
            <person name="Ventura M."/>
        </authorList>
    </citation>
    <scope>NUCLEOTIDE SEQUENCE [LARGE SCALE GENOMIC DNA]</scope>
    <source>
        <strain evidence="1 2">MA1</strain>
    </source>
</reference>
<organism evidence="1 2">
    <name type="scientific">Bifidobacterium amazonense</name>
    <dbReference type="NCBI Taxonomy" id="2809027"/>
    <lineage>
        <taxon>Bacteria</taxon>
        <taxon>Bacillati</taxon>
        <taxon>Actinomycetota</taxon>
        <taxon>Actinomycetes</taxon>
        <taxon>Bifidobacteriales</taxon>
        <taxon>Bifidobacteriaceae</taxon>
        <taxon>Bifidobacterium</taxon>
    </lineage>
</organism>